<dbReference type="CDD" id="cd00038">
    <property type="entry name" value="CAP_ED"/>
    <property type="match status" value="1"/>
</dbReference>
<gene>
    <name evidence="2" type="ORF">GXP67_34125</name>
</gene>
<organism evidence="2 3">
    <name type="scientific">Rhodocytophaga rosea</name>
    <dbReference type="NCBI Taxonomy" id="2704465"/>
    <lineage>
        <taxon>Bacteria</taxon>
        <taxon>Pseudomonadati</taxon>
        <taxon>Bacteroidota</taxon>
        <taxon>Cytophagia</taxon>
        <taxon>Cytophagales</taxon>
        <taxon>Rhodocytophagaceae</taxon>
        <taxon>Rhodocytophaga</taxon>
    </lineage>
</organism>
<dbReference type="GO" id="GO:0003700">
    <property type="term" value="F:DNA-binding transcription factor activity"/>
    <property type="evidence" value="ECO:0007669"/>
    <property type="project" value="TreeGrafter"/>
</dbReference>
<dbReference type="AlphaFoldDB" id="A0A6C0GT44"/>
<dbReference type="KEGG" id="rhoz:GXP67_34125"/>
<dbReference type="InterPro" id="IPR018490">
    <property type="entry name" value="cNMP-bd_dom_sf"/>
</dbReference>
<dbReference type="SMART" id="SM00100">
    <property type="entry name" value="cNMP"/>
    <property type="match status" value="1"/>
</dbReference>
<evidence type="ECO:0000313" key="2">
    <source>
        <dbReference type="EMBL" id="QHT71338.1"/>
    </source>
</evidence>
<dbReference type="PANTHER" id="PTHR24567:SF26">
    <property type="entry name" value="REGULATORY PROTEIN YEIL"/>
    <property type="match status" value="1"/>
</dbReference>
<dbReference type="SUPFAM" id="SSF51206">
    <property type="entry name" value="cAMP-binding domain-like"/>
    <property type="match status" value="1"/>
</dbReference>
<protein>
    <submittedName>
        <fullName evidence="2">Crp/Fnr family transcriptional regulator</fullName>
    </submittedName>
</protein>
<dbReference type="EMBL" id="CP048222">
    <property type="protein sequence ID" value="QHT71338.1"/>
    <property type="molecule type" value="Genomic_DNA"/>
</dbReference>
<dbReference type="Proteomes" id="UP000480178">
    <property type="component" value="Chromosome"/>
</dbReference>
<feature type="domain" description="Cyclic nucleotide-binding" evidence="1">
    <location>
        <begin position="25"/>
        <end position="129"/>
    </location>
</feature>
<reference evidence="2 3" key="1">
    <citation type="submission" date="2020-01" db="EMBL/GenBank/DDBJ databases">
        <authorList>
            <person name="Kim M.K."/>
        </authorList>
    </citation>
    <scope>NUCLEOTIDE SEQUENCE [LARGE SCALE GENOMIC DNA]</scope>
    <source>
        <strain evidence="2 3">172606-1</strain>
    </source>
</reference>
<keyword evidence="3" id="KW-1185">Reference proteome</keyword>
<evidence type="ECO:0000313" key="3">
    <source>
        <dbReference type="Proteomes" id="UP000480178"/>
    </source>
</evidence>
<dbReference type="InterPro" id="IPR050397">
    <property type="entry name" value="Env_Response_Regulators"/>
</dbReference>
<dbReference type="InterPro" id="IPR000595">
    <property type="entry name" value="cNMP-bd_dom"/>
</dbReference>
<dbReference type="Pfam" id="PF00027">
    <property type="entry name" value="cNMP_binding"/>
    <property type="match status" value="1"/>
</dbReference>
<accession>A0A6C0GT44</accession>
<dbReference type="InterPro" id="IPR014710">
    <property type="entry name" value="RmlC-like_jellyroll"/>
</dbReference>
<dbReference type="RefSeq" id="WP_162447277.1">
    <property type="nucleotide sequence ID" value="NZ_CP048222.1"/>
</dbReference>
<dbReference type="PROSITE" id="PS50042">
    <property type="entry name" value="CNMP_BINDING_3"/>
    <property type="match status" value="1"/>
</dbReference>
<proteinExistence type="predicted"/>
<evidence type="ECO:0000259" key="1">
    <source>
        <dbReference type="PROSITE" id="PS50042"/>
    </source>
</evidence>
<dbReference type="Gene3D" id="2.60.120.10">
    <property type="entry name" value="Jelly Rolls"/>
    <property type="match status" value="1"/>
</dbReference>
<name>A0A6C0GT44_9BACT</name>
<dbReference type="PANTHER" id="PTHR24567">
    <property type="entry name" value="CRP FAMILY TRANSCRIPTIONAL REGULATORY PROTEIN"/>
    <property type="match status" value="1"/>
</dbReference>
<sequence>MIKTNQELLSYLNKLFTSSVHQGQIRETTFRKGELLVMQDEPAGDLFILRSGVVKCFITEENGRDYLLEFLGEGEIIGELELLMNKDNLGSVQALTVVEAFRIDKKSFAAFLSEDRILTQYLLQELATRLSRTARRAAYQQIFPLQYALLKVLYLFSENKQAISKQDLADYLAISIRSLNRLLKQMGDQEPDFANSGGLFAIPKEKLLSLMQKYY</sequence>
<dbReference type="GO" id="GO:0005829">
    <property type="term" value="C:cytosol"/>
    <property type="evidence" value="ECO:0007669"/>
    <property type="project" value="TreeGrafter"/>
</dbReference>